<evidence type="ECO:0000256" key="1">
    <source>
        <dbReference type="SAM" id="MobiDB-lite"/>
    </source>
</evidence>
<feature type="region of interest" description="Disordered" evidence="1">
    <location>
        <begin position="64"/>
        <end position="107"/>
    </location>
</feature>
<sequence length="181" mass="19417">MSSSSSFSSHAVVNYTSVSTENDLPPWGFHLMEAYKPEAQEVASQSPNQAPLSPVPAPEYLEYLAPSDDDIPVEDQPLPTNALPTACSPGYIADSEPIEDDSKEDPEMDLLPLSLAIEARITEYGSAPTSPLPLPSPLSPQSSPLPMIPSSPLLLPSPTHRDTIPEADMPPQKRARFTAPS</sequence>
<dbReference type="AlphaFoldDB" id="A0A6L2LBE6"/>
<protein>
    <submittedName>
        <fullName evidence="2">Uncharacterized protein</fullName>
    </submittedName>
</protein>
<accession>A0A6L2LBE6</accession>
<feature type="compositionally biased region" description="Low complexity" evidence="1">
    <location>
        <begin position="139"/>
        <end position="158"/>
    </location>
</feature>
<reference evidence="2" key="1">
    <citation type="journal article" date="2019" name="Sci. Rep.">
        <title>Draft genome of Tanacetum cinerariifolium, the natural source of mosquito coil.</title>
        <authorList>
            <person name="Yamashiro T."/>
            <person name="Shiraishi A."/>
            <person name="Satake H."/>
            <person name="Nakayama K."/>
        </authorList>
    </citation>
    <scope>NUCLEOTIDE SEQUENCE</scope>
</reference>
<comment type="caution">
    <text evidence="2">The sequence shown here is derived from an EMBL/GenBank/DDBJ whole genome shotgun (WGS) entry which is preliminary data.</text>
</comment>
<organism evidence="2">
    <name type="scientific">Tanacetum cinerariifolium</name>
    <name type="common">Dalmatian daisy</name>
    <name type="synonym">Chrysanthemum cinerariifolium</name>
    <dbReference type="NCBI Taxonomy" id="118510"/>
    <lineage>
        <taxon>Eukaryota</taxon>
        <taxon>Viridiplantae</taxon>
        <taxon>Streptophyta</taxon>
        <taxon>Embryophyta</taxon>
        <taxon>Tracheophyta</taxon>
        <taxon>Spermatophyta</taxon>
        <taxon>Magnoliopsida</taxon>
        <taxon>eudicotyledons</taxon>
        <taxon>Gunneridae</taxon>
        <taxon>Pentapetalae</taxon>
        <taxon>asterids</taxon>
        <taxon>campanulids</taxon>
        <taxon>Asterales</taxon>
        <taxon>Asteraceae</taxon>
        <taxon>Asteroideae</taxon>
        <taxon>Anthemideae</taxon>
        <taxon>Anthemidinae</taxon>
        <taxon>Tanacetum</taxon>
    </lineage>
</organism>
<evidence type="ECO:0000313" key="2">
    <source>
        <dbReference type="EMBL" id="GEU57585.1"/>
    </source>
</evidence>
<name>A0A6L2LBE6_TANCI</name>
<proteinExistence type="predicted"/>
<gene>
    <name evidence="2" type="ORF">Tci_029563</name>
</gene>
<feature type="region of interest" description="Disordered" evidence="1">
    <location>
        <begin position="125"/>
        <end position="181"/>
    </location>
</feature>
<feature type="compositionally biased region" description="Acidic residues" evidence="1">
    <location>
        <begin position="96"/>
        <end position="107"/>
    </location>
</feature>
<dbReference type="EMBL" id="BKCJ010003855">
    <property type="protein sequence ID" value="GEU57585.1"/>
    <property type="molecule type" value="Genomic_DNA"/>
</dbReference>